<evidence type="ECO:0000256" key="4">
    <source>
        <dbReference type="ARBA" id="ARBA00023163"/>
    </source>
</evidence>
<dbReference type="EMBL" id="BAAAZH010000008">
    <property type="protein sequence ID" value="GAA4112997.1"/>
    <property type="molecule type" value="Genomic_DNA"/>
</dbReference>
<gene>
    <name evidence="6" type="ORF">GCM10022215_09790</name>
</gene>
<dbReference type="Pfam" id="PF00126">
    <property type="entry name" value="HTH_1"/>
    <property type="match status" value="1"/>
</dbReference>
<evidence type="ECO:0000259" key="5">
    <source>
        <dbReference type="PROSITE" id="PS50931"/>
    </source>
</evidence>
<dbReference type="InterPro" id="IPR005119">
    <property type="entry name" value="LysR_subst-bd"/>
</dbReference>
<dbReference type="InterPro" id="IPR036390">
    <property type="entry name" value="WH_DNA-bd_sf"/>
</dbReference>
<comment type="caution">
    <text evidence="6">The sequence shown here is derived from an EMBL/GenBank/DDBJ whole genome shotgun (WGS) entry which is preliminary data.</text>
</comment>
<dbReference type="Pfam" id="PF03466">
    <property type="entry name" value="LysR_substrate"/>
    <property type="match status" value="1"/>
</dbReference>
<dbReference type="InterPro" id="IPR000847">
    <property type="entry name" value="LysR_HTH_N"/>
</dbReference>
<evidence type="ECO:0000256" key="1">
    <source>
        <dbReference type="ARBA" id="ARBA00009437"/>
    </source>
</evidence>
<keyword evidence="7" id="KW-1185">Reference proteome</keyword>
<dbReference type="Gene3D" id="1.10.10.10">
    <property type="entry name" value="Winged helix-like DNA-binding domain superfamily/Winged helix DNA-binding domain"/>
    <property type="match status" value="1"/>
</dbReference>
<dbReference type="RefSeq" id="WP_344732124.1">
    <property type="nucleotide sequence ID" value="NZ_BAAAZH010000008.1"/>
</dbReference>
<dbReference type="InterPro" id="IPR036388">
    <property type="entry name" value="WH-like_DNA-bd_sf"/>
</dbReference>
<dbReference type="Gene3D" id="3.40.190.10">
    <property type="entry name" value="Periplasmic binding protein-like II"/>
    <property type="match status" value="2"/>
</dbReference>
<dbReference type="SUPFAM" id="SSF46785">
    <property type="entry name" value="Winged helix' DNA-binding domain"/>
    <property type="match status" value="1"/>
</dbReference>
<reference evidence="7" key="1">
    <citation type="journal article" date="2019" name="Int. J. Syst. Evol. Microbiol.">
        <title>The Global Catalogue of Microorganisms (GCM) 10K type strain sequencing project: providing services to taxonomists for standard genome sequencing and annotation.</title>
        <authorList>
            <consortium name="The Broad Institute Genomics Platform"/>
            <consortium name="The Broad Institute Genome Sequencing Center for Infectious Disease"/>
            <person name="Wu L."/>
            <person name="Ma J."/>
        </authorList>
    </citation>
    <scope>NUCLEOTIDE SEQUENCE [LARGE SCALE GENOMIC DNA]</scope>
    <source>
        <strain evidence="7">JCM 16703</strain>
    </source>
</reference>
<dbReference type="PROSITE" id="PS50931">
    <property type="entry name" value="HTH_LYSR"/>
    <property type="match status" value="1"/>
</dbReference>
<evidence type="ECO:0000256" key="3">
    <source>
        <dbReference type="ARBA" id="ARBA00023125"/>
    </source>
</evidence>
<keyword evidence="4" id="KW-0804">Transcription</keyword>
<name>A0ABP7XE58_9ACTN</name>
<keyword evidence="3" id="KW-0238">DNA-binding</keyword>
<dbReference type="Proteomes" id="UP001501495">
    <property type="component" value="Unassembled WGS sequence"/>
</dbReference>
<protein>
    <submittedName>
        <fullName evidence="6">LysR family transcriptional regulator</fullName>
    </submittedName>
</protein>
<dbReference type="PANTHER" id="PTHR30346:SF29">
    <property type="entry name" value="LYSR SUBSTRATE-BINDING"/>
    <property type="match status" value="1"/>
</dbReference>
<keyword evidence="2" id="KW-0805">Transcription regulation</keyword>
<dbReference type="SUPFAM" id="SSF53850">
    <property type="entry name" value="Periplasmic binding protein-like II"/>
    <property type="match status" value="1"/>
</dbReference>
<evidence type="ECO:0000313" key="7">
    <source>
        <dbReference type="Proteomes" id="UP001501495"/>
    </source>
</evidence>
<proteinExistence type="inferred from homology"/>
<dbReference type="CDD" id="cd08423">
    <property type="entry name" value="PBP2_LTTR_like_6"/>
    <property type="match status" value="1"/>
</dbReference>
<evidence type="ECO:0000256" key="2">
    <source>
        <dbReference type="ARBA" id="ARBA00023015"/>
    </source>
</evidence>
<sequence length="325" mass="34171">MIDVAALSSLRAVEQHGSVIAAAAALGFTPSAVSQQVKRLERQAGVPLLERVGRGVVLTVHGRHLAEEGARVLAELESLEATLHRRSGQVSGTLRLTAFSTAMRGLVAPVVRDLHAAHPDLRVRLGEREPWDAVEDLAAGRADVGLVHRWGDVPLAVPDHLRVTPIGLDLADVIVPAGHRLADRAQVTPHDLVEEEWIATPPATICRQWLGRMYDGTGRPPRVAHESMEFASHLALVEAGLGIALIPRLGRPPLGAGLRAMPVVDPVPTRSIDALHRRSMADSPAVRAVLGALAAAAGAVDQIAASSGVGVTPPTSATTSVTVAR</sequence>
<comment type="similarity">
    <text evidence="1">Belongs to the LysR transcriptional regulatory family.</text>
</comment>
<organism evidence="6 7">
    <name type="scientific">Nocardioides fonticola</name>
    <dbReference type="NCBI Taxonomy" id="450363"/>
    <lineage>
        <taxon>Bacteria</taxon>
        <taxon>Bacillati</taxon>
        <taxon>Actinomycetota</taxon>
        <taxon>Actinomycetes</taxon>
        <taxon>Propionibacteriales</taxon>
        <taxon>Nocardioidaceae</taxon>
        <taxon>Nocardioides</taxon>
    </lineage>
</organism>
<accession>A0ABP7XE58</accession>
<dbReference type="PANTHER" id="PTHR30346">
    <property type="entry name" value="TRANSCRIPTIONAL DUAL REGULATOR HCAR-RELATED"/>
    <property type="match status" value="1"/>
</dbReference>
<feature type="domain" description="HTH lysR-type" evidence="5">
    <location>
        <begin position="2"/>
        <end position="59"/>
    </location>
</feature>
<evidence type="ECO:0000313" key="6">
    <source>
        <dbReference type="EMBL" id="GAA4112997.1"/>
    </source>
</evidence>